<keyword evidence="1" id="KW-0472">Membrane</keyword>
<evidence type="ECO:0000313" key="3">
    <source>
        <dbReference type="Proteomes" id="UP000018130"/>
    </source>
</evidence>
<comment type="caution">
    <text evidence="2">The sequence shown here is derived from an EMBL/GenBank/DDBJ whole genome shotgun (WGS) entry which is preliminary data.</text>
</comment>
<feature type="transmembrane region" description="Helical" evidence="1">
    <location>
        <begin position="6"/>
        <end position="25"/>
    </location>
</feature>
<protein>
    <submittedName>
        <fullName evidence="2">Uncharacterized protein</fullName>
    </submittedName>
</protein>
<feature type="transmembrane region" description="Helical" evidence="1">
    <location>
        <begin position="58"/>
        <end position="76"/>
    </location>
</feature>
<evidence type="ECO:0000313" key="2">
    <source>
        <dbReference type="EMBL" id="CCQ66332.1"/>
    </source>
</evidence>
<dbReference type="EMBL" id="CAQN01000408">
    <property type="protein sequence ID" value="CCQ66332.1"/>
    <property type="molecule type" value="Genomic_DNA"/>
</dbReference>
<feature type="transmembrane region" description="Helical" evidence="1">
    <location>
        <begin position="32"/>
        <end position="52"/>
    </location>
</feature>
<organism evidence="2 3">
    <name type="scientific">Crocosphaera watsonii WH 0402</name>
    <dbReference type="NCBI Taxonomy" id="1284629"/>
    <lineage>
        <taxon>Bacteria</taxon>
        <taxon>Bacillati</taxon>
        <taxon>Cyanobacteriota</taxon>
        <taxon>Cyanophyceae</taxon>
        <taxon>Oscillatoriophycideae</taxon>
        <taxon>Chroococcales</taxon>
        <taxon>Aphanothecaceae</taxon>
        <taxon>Crocosphaera</taxon>
    </lineage>
</organism>
<gene>
    <name evidence="2" type="ORF">CWATWH0402_3945</name>
</gene>
<reference evidence="2 3" key="1">
    <citation type="submission" date="2013-01" db="EMBL/GenBank/DDBJ databases">
        <authorList>
            <person name="Bench S."/>
        </authorList>
    </citation>
    <scope>NUCLEOTIDE SEQUENCE [LARGE SCALE GENOMIC DNA]</scope>
    <source>
        <strain evidence="2 3">WH 0402</strain>
    </source>
</reference>
<name>T2JP68_CROWT</name>
<keyword evidence="1" id="KW-0812">Transmembrane</keyword>
<sequence>MLFSLVGSVLGVIALTIIWTVSFLISGVVAWVFSWSLTVVFAGIFVGGGVFINQFSLVGLVIFLILSIYLSFKIILNHQRETYLIKIAQKIANIGNRRF</sequence>
<dbReference type="AlphaFoldDB" id="T2JP68"/>
<dbReference type="Proteomes" id="UP000018130">
    <property type="component" value="Unassembled WGS sequence"/>
</dbReference>
<accession>T2JP68</accession>
<keyword evidence="1" id="KW-1133">Transmembrane helix</keyword>
<proteinExistence type="predicted"/>
<reference evidence="2 3" key="2">
    <citation type="submission" date="2013-09" db="EMBL/GenBank/DDBJ databases">
        <title>Whole genome comparison of six Crocosphaera watsonii strains with differing phenotypes.</title>
        <authorList>
            <person name="Bench S.R."/>
            <person name="Heller P."/>
            <person name="Frank I."/>
            <person name="Arciniega M."/>
            <person name="Shilova I.N."/>
            <person name="Zehr J.P."/>
        </authorList>
    </citation>
    <scope>NUCLEOTIDE SEQUENCE [LARGE SCALE GENOMIC DNA]</scope>
    <source>
        <strain evidence="2 3">WH 0402</strain>
    </source>
</reference>
<evidence type="ECO:0000256" key="1">
    <source>
        <dbReference type="SAM" id="Phobius"/>
    </source>
</evidence>